<dbReference type="InterPro" id="IPR051911">
    <property type="entry name" value="SDR_oxidoreductase"/>
</dbReference>
<proteinExistence type="inferred from homology"/>
<reference evidence="4 5" key="1">
    <citation type="journal article" date="2020" name="ISME J.">
        <title>Uncovering the hidden diversity of litter-decomposition mechanisms in mushroom-forming fungi.</title>
        <authorList>
            <person name="Floudas D."/>
            <person name="Bentzer J."/>
            <person name="Ahren D."/>
            <person name="Johansson T."/>
            <person name="Persson P."/>
            <person name="Tunlid A."/>
        </authorList>
    </citation>
    <scope>NUCLEOTIDE SEQUENCE [LARGE SCALE GENOMIC DNA]</scope>
    <source>
        <strain evidence="4 5">CBS 291.85</strain>
    </source>
</reference>
<dbReference type="SUPFAM" id="SSF51735">
    <property type="entry name" value="NAD(P)-binding Rossmann-fold domains"/>
    <property type="match status" value="1"/>
</dbReference>
<organism evidence="4 5">
    <name type="scientific">Tetrapyrgos nigripes</name>
    <dbReference type="NCBI Taxonomy" id="182062"/>
    <lineage>
        <taxon>Eukaryota</taxon>
        <taxon>Fungi</taxon>
        <taxon>Dikarya</taxon>
        <taxon>Basidiomycota</taxon>
        <taxon>Agaricomycotina</taxon>
        <taxon>Agaricomycetes</taxon>
        <taxon>Agaricomycetidae</taxon>
        <taxon>Agaricales</taxon>
        <taxon>Marasmiineae</taxon>
        <taxon>Marasmiaceae</taxon>
        <taxon>Tetrapyrgos</taxon>
    </lineage>
</organism>
<evidence type="ECO:0000256" key="1">
    <source>
        <dbReference type="ARBA" id="ARBA00006484"/>
    </source>
</evidence>
<dbReference type="EMBL" id="JAACJM010000033">
    <property type="protein sequence ID" value="KAF5364435.1"/>
    <property type="molecule type" value="Genomic_DNA"/>
</dbReference>
<dbReference type="OrthoDB" id="1274115at2759"/>
<dbReference type="GO" id="GO:0016491">
    <property type="term" value="F:oxidoreductase activity"/>
    <property type="evidence" value="ECO:0007669"/>
    <property type="project" value="UniProtKB-KW"/>
</dbReference>
<protein>
    <recommendedName>
        <fullName evidence="6">NAD(P)-binding protein</fullName>
    </recommendedName>
</protein>
<evidence type="ECO:0008006" key="6">
    <source>
        <dbReference type="Google" id="ProtNLM"/>
    </source>
</evidence>
<accession>A0A8H5GGM0</accession>
<dbReference type="Proteomes" id="UP000559256">
    <property type="component" value="Unassembled WGS sequence"/>
</dbReference>
<evidence type="ECO:0000256" key="2">
    <source>
        <dbReference type="ARBA" id="ARBA00023002"/>
    </source>
</evidence>
<dbReference type="CDD" id="cd05374">
    <property type="entry name" value="17beta-HSD-like_SDR_c"/>
    <property type="match status" value="1"/>
</dbReference>
<evidence type="ECO:0000256" key="3">
    <source>
        <dbReference type="RuleBase" id="RU000363"/>
    </source>
</evidence>
<dbReference type="PANTHER" id="PTHR43976">
    <property type="entry name" value="SHORT CHAIN DEHYDROGENASE"/>
    <property type="match status" value="1"/>
</dbReference>
<name>A0A8H5GGM0_9AGAR</name>
<dbReference type="Gene3D" id="3.40.50.720">
    <property type="entry name" value="NAD(P)-binding Rossmann-like Domain"/>
    <property type="match status" value="1"/>
</dbReference>
<evidence type="ECO:0000313" key="5">
    <source>
        <dbReference type="Proteomes" id="UP000559256"/>
    </source>
</evidence>
<evidence type="ECO:0000313" key="4">
    <source>
        <dbReference type="EMBL" id="KAF5364435.1"/>
    </source>
</evidence>
<dbReference type="PRINTS" id="PR00080">
    <property type="entry name" value="SDRFAMILY"/>
</dbReference>
<keyword evidence="5" id="KW-1185">Reference proteome</keyword>
<dbReference type="InterPro" id="IPR036291">
    <property type="entry name" value="NAD(P)-bd_dom_sf"/>
</dbReference>
<keyword evidence="2" id="KW-0560">Oxidoreductase</keyword>
<sequence length="322" mass="35628">MSVNEEASQKIWLITGTSSGFGLRFVLSALRRGDKVIASSRTLESLQAVKWLDLLNDLGRKECDFEDTTGIGPKVDLDSNLRLMQLDVSWSTEAIHAKVNEALAIWGRIDILVNNAGIGLKALIEDASSKDFQYQFQINFFGAIDITNAVLSSMRARKSGTIVINGSRSSWKSEIPVTSLYASSKAALRVYSETLACEVDPFSIRVLILEPGAFRTEGILSQPYLNVHNPISDYDTVREKIMTIMKAADRKQEGDPNKAAELVVDIVRGEGKALREDGTVRDWPLYLPLGGDAVNDIRTKCRRMLDALDEWADVTTGLEITQ</sequence>
<comment type="caution">
    <text evidence="4">The sequence shown here is derived from an EMBL/GenBank/DDBJ whole genome shotgun (WGS) entry which is preliminary data.</text>
</comment>
<dbReference type="AlphaFoldDB" id="A0A8H5GGM0"/>
<dbReference type="InterPro" id="IPR002347">
    <property type="entry name" value="SDR_fam"/>
</dbReference>
<dbReference type="Pfam" id="PF00106">
    <property type="entry name" value="adh_short"/>
    <property type="match status" value="1"/>
</dbReference>
<gene>
    <name evidence="4" type="ORF">D9758_010694</name>
</gene>
<comment type="similarity">
    <text evidence="1 3">Belongs to the short-chain dehydrogenases/reductases (SDR) family.</text>
</comment>
<dbReference type="PANTHER" id="PTHR43976:SF16">
    <property type="entry name" value="SHORT-CHAIN DEHYDROGENASE_REDUCTASE FAMILY PROTEIN"/>
    <property type="match status" value="1"/>
</dbReference>
<dbReference type="PRINTS" id="PR00081">
    <property type="entry name" value="GDHRDH"/>
</dbReference>